<gene>
    <name evidence="3" type="ORF">RhiirC2_854671</name>
</gene>
<keyword evidence="2" id="KW-1133">Transmembrane helix</keyword>
<keyword evidence="2" id="KW-0812">Transmembrane</keyword>
<organism evidence="3 4">
    <name type="scientific">Rhizophagus irregularis</name>
    <dbReference type="NCBI Taxonomy" id="588596"/>
    <lineage>
        <taxon>Eukaryota</taxon>
        <taxon>Fungi</taxon>
        <taxon>Fungi incertae sedis</taxon>
        <taxon>Mucoromycota</taxon>
        <taxon>Glomeromycotina</taxon>
        <taxon>Glomeromycetes</taxon>
        <taxon>Glomerales</taxon>
        <taxon>Glomeraceae</taxon>
        <taxon>Rhizophagus</taxon>
    </lineage>
</organism>
<evidence type="ECO:0000256" key="1">
    <source>
        <dbReference type="SAM" id="MobiDB-lite"/>
    </source>
</evidence>
<keyword evidence="2" id="KW-0472">Membrane</keyword>
<evidence type="ECO:0000313" key="4">
    <source>
        <dbReference type="Proteomes" id="UP000233469"/>
    </source>
</evidence>
<protein>
    <submittedName>
        <fullName evidence="3">Uncharacterized protein</fullName>
    </submittedName>
</protein>
<dbReference type="Proteomes" id="UP000233469">
    <property type="component" value="Unassembled WGS sequence"/>
</dbReference>
<reference evidence="3 4" key="1">
    <citation type="submission" date="2016-04" db="EMBL/GenBank/DDBJ databases">
        <title>Genome analyses suggest a sexual origin of heterokaryosis in a supposedly ancient asexual fungus.</title>
        <authorList>
            <person name="Ropars J."/>
            <person name="Sedzielewska K."/>
            <person name="Noel J."/>
            <person name="Charron P."/>
            <person name="Farinelli L."/>
            <person name="Marton T."/>
            <person name="Kruger M."/>
            <person name="Pelin A."/>
            <person name="Brachmann A."/>
            <person name="Corradi N."/>
        </authorList>
    </citation>
    <scope>NUCLEOTIDE SEQUENCE [LARGE SCALE GENOMIC DNA]</scope>
    <source>
        <strain evidence="3 4">C2</strain>
    </source>
</reference>
<name>A0A2N1MQS0_9GLOM</name>
<dbReference type="EMBL" id="LLXL01001537">
    <property type="protein sequence ID" value="PKK63948.1"/>
    <property type="molecule type" value="Genomic_DNA"/>
</dbReference>
<evidence type="ECO:0000313" key="3">
    <source>
        <dbReference type="EMBL" id="PKK63948.1"/>
    </source>
</evidence>
<proteinExistence type="predicted"/>
<evidence type="ECO:0000256" key="2">
    <source>
        <dbReference type="SAM" id="Phobius"/>
    </source>
</evidence>
<reference evidence="3 4" key="2">
    <citation type="submission" date="2017-10" db="EMBL/GenBank/DDBJ databases">
        <title>Extensive intraspecific genome diversity in a model arbuscular mycorrhizal fungus.</title>
        <authorList>
            <person name="Chen E.C.H."/>
            <person name="Morin E."/>
            <person name="Baudet D."/>
            <person name="Noel J."/>
            <person name="Ndikumana S."/>
            <person name="Charron P."/>
            <person name="St-Onge C."/>
            <person name="Giorgi J."/>
            <person name="Grigoriev I.V."/>
            <person name="Roux C."/>
            <person name="Martin F.M."/>
            <person name="Corradi N."/>
        </authorList>
    </citation>
    <scope>NUCLEOTIDE SEQUENCE [LARGE SCALE GENOMIC DNA]</scope>
    <source>
        <strain evidence="3 4">C2</strain>
    </source>
</reference>
<feature type="transmembrane region" description="Helical" evidence="2">
    <location>
        <begin position="79"/>
        <end position="98"/>
    </location>
</feature>
<dbReference type="VEuPathDB" id="FungiDB:FUN_006105"/>
<sequence>MDTLLHHLFILEETVSEVVVPVDSEREVLTNSGNEDSTSSEKDLNAVQKNSGNEVSISSEIDQNRKIQEMKSKYRVRKIILTAIIIIAGVDFAALDILESKYEWFGFKFNAKKSEKSQRIIDKEDSFVNFIEEIPKLVIKAYLLSQRISYKNIL</sequence>
<dbReference type="AlphaFoldDB" id="A0A2N1MQS0"/>
<comment type="caution">
    <text evidence="3">The sequence shown here is derived from an EMBL/GenBank/DDBJ whole genome shotgun (WGS) entry which is preliminary data.</text>
</comment>
<accession>A0A2N1MQS0</accession>
<feature type="region of interest" description="Disordered" evidence="1">
    <location>
        <begin position="28"/>
        <end position="51"/>
    </location>
</feature>